<dbReference type="InterPro" id="IPR052573">
    <property type="entry name" value="DnaJ_C_subfamily_28"/>
</dbReference>
<protein>
    <submittedName>
        <fullName evidence="3">Uncharacterized protein DUF1992</fullName>
    </submittedName>
</protein>
<name>A0A4R1NMA6_9RHOB</name>
<feature type="region of interest" description="Disordered" evidence="1">
    <location>
        <begin position="19"/>
        <end position="38"/>
    </location>
</feature>
<sequence>MDHPLIDLINQKIRDAEAAGEFDDLQGSGKPLPRHDDPENALINRLMEENGAVPEFVSLSRELSKLRDELRETGDRTKRSEIMKEMSMMEARIDLARKGGR</sequence>
<keyword evidence="4" id="KW-1185">Reference proteome</keyword>
<dbReference type="PANTHER" id="PTHR39158">
    <property type="entry name" value="OS08G0560600 PROTEIN"/>
    <property type="match status" value="1"/>
</dbReference>
<dbReference type="Proteomes" id="UP000295673">
    <property type="component" value="Unassembled WGS sequence"/>
</dbReference>
<dbReference type="AlphaFoldDB" id="A0A4R1NMA6"/>
<dbReference type="InterPro" id="IPR018961">
    <property type="entry name" value="DnaJ_homolog_subfam-C_membr-28"/>
</dbReference>
<dbReference type="RefSeq" id="WP_132858951.1">
    <property type="nucleotide sequence ID" value="NZ_SMGR01000001.1"/>
</dbReference>
<evidence type="ECO:0000259" key="2">
    <source>
        <dbReference type="Pfam" id="PF09350"/>
    </source>
</evidence>
<dbReference type="EMBL" id="SMGR01000001">
    <property type="protein sequence ID" value="TCL08861.1"/>
    <property type="molecule type" value="Genomic_DNA"/>
</dbReference>
<gene>
    <name evidence="3" type="ORF">BXY66_0902</name>
</gene>
<accession>A0A4R1NMA6</accession>
<dbReference type="OrthoDB" id="9798476at2"/>
<proteinExistence type="predicted"/>
<evidence type="ECO:0000256" key="1">
    <source>
        <dbReference type="SAM" id="MobiDB-lite"/>
    </source>
</evidence>
<comment type="caution">
    <text evidence="3">The sequence shown here is derived from an EMBL/GenBank/DDBJ whole genome shotgun (WGS) entry which is preliminary data.</text>
</comment>
<feature type="domain" description="DnaJ homologue subfamily C member 28 conserved" evidence="2">
    <location>
        <begin position="8"/>
        <end position="71"/>
    </location>
</feature>
<evidence type="ECO:0000313" key="4">
    <source>
        <dbReference type="Proteomes" id="UP000295673"/>
    </source>
</evidence>
<organism evidence="3 4">
    <name type="scientific">Shimia isoporae</name>
    <dbReference type="NCBI Taxonomy" id="647720"/>
    <lineage>
        <taxon>Bacteria</taxon>
        <taxon>Pseudomonadati</taxon>
        <taxon>Pseudomonadota</taxon>
        <taxon>Alphaproteobacteria</taxon>
        <taxon>Rhodobacterales</taxon>
        <taxon>Roseobacteraceae</taxon>
    </lineage>
</organism>
<dbReference type="PANTHER" id="PTHR39158:SF1">
    <property type="entry name" value="DNAJ HOMOLOG SUBFAMILY C MEMBER 28"/>
    <property type="match status" value="1"/>
</dbReference>
<reference evidence="3 4" key="1">
    <citation type="submission" date="2019-03" db="EMBL/GenBank/DDBJ databases">
        <title>Genomic Encyclopedia of Archaeal and Bacterial Type Strains, Phase II (KMG-II): from individual species to whole genera.</title>
        <authorList>
            <person name="Goeker M."/>
        </authorList>
    </citation>
    <scope>NUCLEOTIDE SEQUENCE [LARGE SCALE GENOMIC DNA]</scope>
    <source>
        <strain evidence="3 4">DSM 26433</strain>
    </source>
</reference>
<dbReference type="Pfam" id="PF09350">
    <property type="entry name" value="DJC28_CD"/>
    <property type="match status" value="1"/>
</dbReference>
<evidence type="ECO:0000313" key="3">
    <source>
        <dbReference type="EMBL" id="TCL08861.1"/>
    </source>
</evidence>